<dbReference type="InterPro" id="IPR037519">
    <property type="entry name" value="LITAF_fam"/>
</dbReference>
<evidence type="ECO:0000256" key="1">
    <source>
        <dbReference type="ARBA" id="ARBA00004414"/>
    </source>
</evidence>
<evidence type="ECO:0000256" key="3">
    <source>
        <dbReference type="ARBA" id="ARBA00004630"/>
    </source>
</evidence>
<feature type="domain" description="LITAF" evidence="10">
    <location>
        <begin position="76"/>
        <end position="160"/>
    </location>
</feature>
<gene>
    <name evidence="11" type="ORF">ODALV1_LOCUS21005</name>
</gene>
<feature type="region of interest" description="Disordered" evidence="8">
    <location>
        <begin position="1"/>
        <end position="75"/>
    </location>
</feature>
<feature type="transmembrane region" description="Helical" evidence="9">
    <location>
        <begin position="113"/>
        <end position="135"/>
    </location>
</feature>
<evidence type="ECO:0000256" key="8">
    <source>
        <dbReference type="SAM" id="MobiDB-lite"/>
    </source>
</evidence>
<evidence type="ECO:0000256" key="7">
    <source>
        <dbReference type="ARBA" id="ARBA00023136"/>
    </source>
</evidence>
<dbReference type="SMART" id="SM00714">
    <property type="entry name" value="LITAF"/>
    <property type="match status" value="1"/>
</dbReference>
<evidence type="ECO:0000259" key="10">
    <source>
        <dbReference type="PROSITE" id="PS51837"/>
    </source>
</evidence>
<dbReference type="Proteomes" id="UP001642540">
    <property type="component" value="Unassembled WGS sequence"/>
</dbReference>
<keyword evidence="12" id="KW-1185">Reference proteome</keyword>
<evidence type="ECO:0000313" key="11">
    <source>
        <dbReference type="EMBL" id="CAL8125533.1"/>
    </source>
</evidence>
<evidence type="ECO:0000313" key="12">
    <source>
        <dbReference type="Proteomes" id="UP001642540"/>
    </source>
</evidence>
<evidence type="ECO:0000256" key="5">
    <source>
        <dbReference type="ARBA" id="ARBA00022723"/>
    </source>
</evidence>
<dbReference type="EMBL" id="CAXLJM020000069">
    <property type="protein sequence ID" value="CAL8125533.1"/>
    <property type="molecule type" value="Genomic_DNA"/>
</dbReference>
<reference evidence="11 12" key="1">
    <citation type="submission" date="2024-08" db="EMBL/GenBank/DDBJ databases">
        <authorList>
            <person name="Cucini C."/>
            <person name="Frati F."/>
        </authorList>
    </citation>
    <scope>NUCLEOTIDE SEQUENCE [LARGE SCALE GENOMIC DNA]</scope>
</reference>
<protein>
    <recommendedName>
        <fullName evidence="10">LITAF domain-containing protein</fullName>
    </recommendedName>
</protein>
<comment type="similarity">
    <text evidence="4">Belongs to the CDIP1/LITAF family.</text>
</comment>
<comment type="subcellular location">
    <subcellularLocation>
        <location evidence="2">Endosome membrane</location>
        <topology evidence="2">Peripheral membrane protein</topology>
    </subcellularLocation>
    <subcellularLocation>
        <location evidence="1">Late endosome membrane</location>
    </subcellularLocation>
    <subcellularLocation>
        <location evidence="3">Lysosome membrane</location>
        <topology evidence="3">Peripheral membrane protein</topology>
        <orientation evidence="3">Cytoplasmic side</orientation>
    </subcellularLocation>
</comment>
<evidence type="ECO:0000256" key="2">
    <source>
        <dbReference type="ARBA" id="ARBA00004481"/>
    </source>
</evidence>
<comment type="caution">
    <text evidence="11">The sequence shown here is derived from an EMBL/GenBank/DDBJ whole genome shotgun (WGS) entry which is preliminary data.</text>
</comment>
<dbReference type="Pfam" id="PF10601">
    <property type="entry name" value="zf-LITAF-like"/>
    <property type="match status" value="1"/>
</dbReference>
<accession>A0ABP1RG44</accession>
<organism evidence="11 12">
    <name type="scientific">Orchesella dallaii</name>
    <dbReference type="NCBI Taxonomy" id="48710"/>
    <lineage>
        <taxon>Eukaryota</taxon>
        <taxon>Metazoa</taxon>
        <taxon>Ecdysozoa</taxon>
        <taxon>Arthropoda</taxon>
        <taxon>Hexapoda</taxon>
        <taxon>Collembola</taxon>
        <taxon>Entomobryomorpha</taxon>
        <taxon>Entomobryoidea</taxon>
        <taxon>Orchesellidae</taxon>
        <taxon>Orchesellinae</taxon>
        <taxon>Orchesella</taxon>
    </lineage>
</organism>
<dbReference type="InterPro" id="IPR006629">
    <property type="entry name" value="LITAF"/>
</dbReference>
<evidence type="ECO:0000256" key="6">
    <source>
        <dbReference type="ARBA" id="ARBA00022833"/>
    </source>
</evidence>
<dbReference type="PANTHER" id="PTHR23292:SF6">
    <property type="entry name" value="FI16602P1-RELATED"/>
    <property type="match status" value="1"/>
</dbReference>
<sequence>MSKVPGPYAPLTRGPDDPPPYSEVESSNRPSLLPVGATAPSMGFTFLTDDIDDGSRRTRRHSNSTTSASIEPGFEPLPPIVTRGVPLASKSIDVVCPHCQTSIRTSIAKRPGIMAYLSGAIMACLCCFCGCCLIPCCIEECMEVKHTCPNCEGLIGKYRL</sequence>
<evidence type="ECO:0000256" key="4">
    <source>
        <dbReference type="ARBA" id="ARBA00005975"/>
    </source>
</evidence>
<evidence type="ECO:0000256" key="9">
    <source>
        <dbReference type="SAM" id="Phobius"/>
    </source>
</evidence>
<keyword evidence="5" id="KW-0479">Metal-binding</keyword>
<keyword evidence="9" id="KW-0812">Transmembrane</keyword>
<proteinExistence type="inferred from homology"/>
<dbReference type="PANTHER" id="PTHR23292">
    <property type="entry name" value="LIPOPOLYSACCHARIDE-INDUCED TUMOR NECROSIS FACTOR-ALPHA FACTOR"/>
    <property type="match status" value="1"/>
</dbReference>
<name>A0ABP1RG44_9HEXA</name>
<keyword evidence="9" id="KW-1133">Transmembrane helix</keyword>
<keyword evidence="7 9" id="KW-0472">Membrane</keyword>
<dbReference type="PROSITE" id="PS51837">
    <property type="entry name" value="LITAF"/>
    <property type="match status" value="1"/>
</dbReference>
<keyword evidence="6" id="KW-0862">Zinc</keyword>